<dbReference type="RefSeq" id="XP_060330770.1">
    <property type="nucleotide sequence ID" value="XM_060480220.1"/>
</dbReference>
<gene>
    <name evidence="2" type="ORF">EV420DRAFT_1748013</name>
</gene>
<evidence type="ECO:0008006" key="4">
    <source>
        <dbReference type="Google" id="ProtNLM"/>
    </source>
</evidence>
<organism evidence="2 3">
    <name type="scientific">Armillaria tabescens</name>
    <name type="common">Ringless honey mushroom</name>
    <name type="synonym">Agaricus tabescens</name>
    <dbReference type="NCBI Taxonomy" id="1929756"/>
    <lineage>
        <taxon>Eukaryota</taxon>
        <taxon>Fungi</taxon>
        <taxon>Dikarya</taxon>
        <taxon>Basidiomycota</taxon>
        <taxon>Agaricomycotina</taxon>
        <taxon>Agaricomycetes</taxon>
        <taxon>Agaricomycetidae</taxon>
        <taxon>Agaricales</taxon>
        <taxon>Marasmiineae</taxon>
        <taxon>Physalacriaceae</taxon>
        <taxon>Desarmillaria</taxon>
    </lineage>
</organism>
<evidence type="ECO:0000313" key="3">
    <source>
        <dbReference type="Proteomes" id="UP001175211"/>
    </source>
</evidence>
<sequence>MYCTRLSTIAQIVPVESIIFKGAIQIEIGSDLPVIRRYSSSLQKMVFIGDDKQLLPYGHSDISELESVFEKQHLWRKIHFLDTSIACLCQSGILYPNMSTIKNTRLSVTYRRRPVAVLSTYRKDGNIKAGLTSSSKSHSTQEGQLYNTADAEIDSQSTKRSMSAAIPHCLLRVKLALALPFQPFEVWAEMMRLERYWVEGEDITYETSDR</sequence>
<accession>A0AA39KCB5</accession>
<comment type="caution">
    <text evidence="2">The sequence shown here is derived from an EMBL/GenBank/DDBJ whole genome shotgun (WGS) entry which is preliminary data.</text>
</comment>
<dbReference type="EMBL" id="JAUEPS010000017">
    <property type="protein sequence ID" value="KAK0458500.1"/>
    <property type="molecule type" value="Genomic_DNA"/>
</dbReference>
<feature type="region of interest" description="Disordered" evidence="1">
    <location>
        <begin position="130"/>
        <end position="149"/>
    </location>
</feature>
<protein>
    <recommendedName>
        <fullName evidence="4">DNA2/NAM7 helicase helicase domain-containing protein</fullName>
    </recommendedName>
</protein>
<reference evidence="2" key="1">
    <citation type="submission" date="2023-06" db="EMBL/GenBank/DDBJ databases">
        <authorList>
            <consortium name="Lawrence Berkeley National Laboratory"/>
            <person name="Ahrendt S."/>
            <person name="Sahu N."/>
            <person name="Indic B."/>
            <person name="Wong-Bajracharya J."/>
            <person name="Merenyi Z."/>
            <person name="Ke H.-M."/>
            <person name="Monk M."/>
            <person name="Kocsube S."/>
            <person name="Drula E."/>
            <person name="Lipzen A."/>
            <person name="Balint B."/>
            <person name="Henrissat B."/>
            <person name="Andreopoulos B."/>
            <person name="Martin F.M."/>
            <person name="Harder C.B."/>
            <person name="Rigling D."/>
            <person name="Ford K.L."/>
            <person name="Foster G.D."/>
            <person name="Pangilinan J."/>
            <person name="Papanicolaou A."/>
            <person name="Barry K."/>
            <person name="LaButti K."/>
            <person name="Viragh M."/>
            <person name="Koriabine M."/>
            <person name="Yan M."/>
            <person name="Riley R."/>
            <person name="Champramary S."/>
            <person name="Plett K.L."/>
            <person name="Tsai I.J."/>
            <person name="Slot J."/>
            <person name="Sipos G."/>
            <person name="Plett J."/>
            <person name="Nagy L.G."/>
            <person name="Grigoriev I.V."/>
        </authorList>
    </citation>
    <scope>NUCLEOTIDE SEQUENCE</scope>
    <source>
        <strain evidence="2">CCBAS 213</strain>
    </source>
</reference>
<evidence type="ECO:0000256" key="1">
    <source>
        <dbReference type="SAM" id="MobiDB-lite"/>
    </source>
</evidence>
<proteinExistence type="predicted"/>
<dbReference type="AlphaFoldDB" id="A0AA39KCB5"/>
<name>A0AA39KCB5_ARMTA</name>
<evidence type="ECO:0000313" key="2">
    <source>
        <dbReference type="EMBL" id="KAK0458500.1"/>
    </source>
</evidence>
<keyword evidence="3" id="KW-1185">Reference proteome</keyword>
<dbReference type="Proteomes" id="UP001175211">
    <property type="component" value="Unassembled WGS sequence"/>
</dbReference>
<dbReference type="GeneID" id="85363768"/>
<feature type="compositionally biased region" description="Polar residues" evidence="1">
    <location>
        <begin position="131"/>
        <end position="147"/>
    </location>
</feature>